<gene>
    <name evidence="2" type="ORF">g.44094</name>
</gene>
<dbReference type="EMBL" id="GECZ01024709">
    <property type="protein sequence ID" value="JAS45060.1"/>
    <property type="molecule type" value="Transcribed_RNA"/>
</dbReference>
<feature type="compositionally biased region" description="Polar residues" evidence="1">
    <location>
        <begin position="96"/>
        <end position="108"/>
    </location>
</feature>
<protein>
    <submittedName>
        <fullName evidence="2">Uncharacterized protein</fullName>
    </submittedName>
</protein>
<accession>A0A1B6F4C9</accession>
<evidence type="ECO:0000256" key="1">
    <source>
        <dbReference type="SAM" id="MobiDB-lite"/>
    </source>
</evidence>
<dbReference type="AlphaFoldDB" id="A0A1B6F4C9"/>
<reference evidence="2" key="1">
    <citation type="submission" date="2015-11" db="EMBL/GenBank/DDBJ databases">
        <title>De novo transcriptome assembly of four potential Pierce s Disease insect vectors from Arizona vineyards.</title>
        <authorList>
            <person name="Tassone E.E."/>
        </authorList>
    </citation>
    <scope>NUCLEOTIDE SEQUENCE</scope>
</reference>
<evidence type="ECO:0000313" key="2">
    <source>
        <dbReference type="EMBL" id="JAS45060.1"/>
    </source>
</evidence>
<feature type="region of interest" description="Disordered" evidence="1">
    <location>
        <begin position="96"/>
        <end position="126"/>
    </location>
</feature>
<organism evidence="2">
    <name type="scientific">Cuerna arida</name>
    <dbReference type="NCBI Taxonomy" id="1464854"/>
    <lineage>
        <taxon>Eukaryota</taxon>
        <taxon>Metazoa</taxon>
        <taxon>Ecdysozoa</taxon>
        <taxon>Arthropoda</taxon>
        <taxon>Hexapoda</taxon>
        <taxon>Insecta</taxon>
        <taxon>Pterygota</taxon>
        <taxon>Neoptera</taxon>
        <taxon>Paraneoptera</taxon>
        <taxon>Hemiptera</taxon>
        <taxon>Auchenorrhyncha</taxon>
        <taxon>Membracoidea</taxon>
        <taxon>Cicadellidae</taxon>
        <taxon>Cicadellinae</taxon>
        <taxon>Proconiini</taxon>
        <taxon>Cuerna</taxon>
    </lineage>
</organism>
<feature type="non-terminal residue" evidence="2">
    <location>
        <position position="1"/>
    </location>
</feature>
<proteinExistence type="predicted"/>
<name>A0A1B6F4C9_9HEMI</name>
<feature type="non-terminal residue" evidence="2">
    <location>
        <position position="126"/>
    </location>
</feature>
<sequence>LEQERDELEQVLNLHKITCRLKTLFEQKLLDDNLIEADESSFPKCNETNFLTESAIQKKIMLSSVPVISNKPNRPNSLNVPNNFNPFADHVKLSAANSTNHTNNQNIKLESENNNDDDVCNESQKM</sequence>